<dbReference type="RefSeq" id="WP_277866838.1">
    <property type="nucleotide sequence ID" value="NZ_JAKKUT010000002.1"/>
</dbReference>
<feature type="compositionally biased region" description="Basic and acidic residues" evidence="2">
    <location>
        <begin position="132"/>
        <end position="144"/>
    </location>
</feature>
<reference evidence="3" key="1">
    <citation type="journal article" date="2022" name="Genome Biol. Evol.">
        <title>A New Gene Family Diagnostic for Intracellular Biomineralization of Amorphous Ca Carbonates by Cyanobacteria.</title>
        <authorList>
            <person name="Benzerara K."/>
            <person name="Duprat E."/>
            <person name="Bitard-Feildel T."/>
            <person name="Caumes G."/>
            <person name="Cassier-Chauvat C."/>
            <person name="Chauvat F."/>
            <person name="Dezi M."/>
            <person name="Diop S.I."/>
            <person name="Gaschignard G."/>
            <person name="Gorgen S."/>
            <person name="Gugger M."/>
            <person name="Lopez-Garcia P."/>
            <person name="Millet M."/>
            <person name="Skouri-Panet F."/>
            <person name="Moreira D."/>
            <person name="Callebaut I."/>
        </authorList>
    </citation>
    <scope>NUCLEOTIDE SEQUENCE</scope>
    <source>
        <strain evidence="3">G9</strain>
    </source>
</reference>
<feature type="compositionally biased region" description="Basic and acidic residues" evidence="2">
    <location>
        <begin position="216"/>
        <end position="229"/>
    </location>
</feature>
<dbReference type="Proteomes" id="UP001154265">
    <property type="component" value="Unassembled WGS sequence"/>
</dbReference>
<feature type="region of interest" description="Disordered" evidence="2">
    <location>
        <begin position="101"/>
        <end position="144"/>
    </location>
</feature>
<evidence type="ECO:0000313" key="3">
    <source>
        <dbReference type="EMBL" id="MDG2990952.1"/>
    </source>
</evidence>
<feature type="region of interest" description="Disordered" evidence="2">
    <location>
        <begin position="292"/>
        <end position="314"/>
    </location>
</feature>
<keyword evidence="1" id="KW-0175">Coiled coil</keyword>
<name>A0ABT6EZE2_9SYNE</name>
<feature type="coiled-coil region" evidence="1">
    <location>
        <begin position="336"/>
        <end position="370"/>
    </location>
</feature>
<evidence type="ECO:0000256" key="1">
    <source>
        <dbReference type="SAM" id="Coils"/>
    </source>
</evidence>
<gene>
    <name evidence="3" type="ORF">L3556_08435</name>
</gene>
<feature type="compositionally biased region" description="Polar residues" evidence="2">
    <location>
        <begin position="201"/>
        <end position="215"/>
    </location>
</feature>
<feature type="compositionally biased region" description="Basic and acidic residues" evidence="2">
    <location>
        <begin position="305"/>
        <end position="314"/>
    </location>
</feature>
<keyword evidence="4" id="KW-1185">Reference proteome</keyword>
<dbReference type="EMBL" id="JAKKUT010000002">
    <property type="protein sequence ID" value="MDG2990952.1"/>
    <property type="molecule type" value="Genomic_DNA"/>
</dbReference>
<sequence length="379" mass="43395">MSSNLELIEQDIATLQGRVMGVLQEMQGVYGQYLDQLAAVARQQLITVTFQICTQMFPDRFLSLNDDDRQGLQDRIDAIAKGTERQLLDLRPQSLIPRWETLDRQDDDPGDKRVEDDLEEDDLELDLGDYTPTDKEQWAADKPQWDDFFEDVTEGKLTQEDEDIEFIENLTIDDFTDSLTMDVAPLSLIETEETVNESRETPQTGESSPPSTEAQGNKDEIPELESDKNQPHHLSLDQRIALVLQQGSLYCNQVLQQANILPPAPIELILEIAAKAEGRPLGRVPHLLTLMIEERSPNEEEDTGENNRDNRDDSPALSIAAIYLQLEEIEFHHPALTSYRGQLRKLENQLSQLHQQLQQKQQQRLVLKATRAWWETWKG</sequence>
<organism evidence="3 4">
    <name type="scientific">Candidatus Synechococcus calcipolaris G9</name>
    <dbReference type="NCBI Taxonomy" id="1497997"/>
    <lineage>
        <taxon>Bacteria</taxon>
        <taxon>Bacillati</taxon>
        <taxon>Cyanobacteriota</taxon>
        <taxon>Cyanophyceae</taxon>
        <taxon>Synechococcales</taxon>
        <taxon>Synechococcaceae</taxon>
        <taxon>Synechococcus</taxon>
    </lineage>
</organism>
<evidence type="ECO:0000256" key="2">
    <source>
        <dbReference type="SAM" id="MobiDB-lite"/>
    </source>
</evidence>
<comment type="caution">
    <text evidence="3">The sequence shown here is derived from an EMBL/GenBank/DDBJ whole genome shotgun (WGS) entry which is preliminary data.</text>
</comment>
<protein>
    <submittedName>
        <fullName evidence="3">Uncharacterized protein</fullName>
    </submittedName>
</protein>
<feature type="region of interest" description="Disordered" evidence="2">
    <location>
        <begin position="191"/>
        <end position="229"/>
    </location>
</feature>
<accession>A0ABT6EZE2</accession>
<evidence type="ECO:0000313" key="4">
    <source>
        <dbReference type="Proteomes" id="UP001154265"/>
    </source>
</evidence>
<feature type="compositionally biased region" description="Acidic residues" evidence="2">
    <location>
        <begin position="116"/>
        <end position="127"/>
    </location>
</feature>
<reference evidence="3" key="2">
    <citation type="submission" date="2022-01" db="EMBL/GenBank/DDBJ databases">
        <authorList>
            <person name="Zivanovic Y."/>
            <person name="Moreira D."/>
            <person name="Lopez-Garcia P."/>
        </authorList>
    </citation>
    <scope>NUCLEOTIDE SEQUENCE</scope>
    <source>
        <strain evidence="3">G9</strain>
    </source>
</reference>
<proteinExistence type="predicted"/>